<protein>
    <submittedName>
        <fullName evidence="4 5">Uncharacterized protein</fullName>
    </submittedName>
</protein>
<name>R7T973_CAPTE</name>
<reference evidence="4 6" key="2">
    <citation type="journal article" date="2013" name="Nature">
        <title>Insights into bilaterian evolution from three spiralian genomes.</title>
        <authorList>
            <person name="Simakov O."/>
            <person name="Marletaz F."/>
            <person name="Cho S.J."/>
            <person name="Edsinger-Gonzales E."/>
            <person name="Havlak P."/>
            <person name="Hellsten U."/>
            <person name="Kuo D.H."/>
            <person name="Larsson T."/>
            <person name="Lv J."/>
            <person name="Arendt D."/>
            <person name="Savage R."/>
            <person name="Osoegawa K."/>
            <person name="de Jong P."/>
            <person name="Grimwood J."/>
            <person name="Chapman J.A."/>
            <person name="Shapiro H."/>
            <person name="Aerts A."/>
            <person name="Otillar R.P."/>
            <person name="Terry A.Y."/>
            <person name="Boore J.L."/>
            <person name="Grigoriev I.V."/>
            <person name="Lindberg D.R."/>
            <person name="Seaver E.C."/>
            <person name="Weisblat D.A."/>
            <person name="Putnam N.H."/>
            <person name="Rokhsar D.S."/>
        </authorList>
    </citation>
    <scope>NUCLEOTIDE SEQUENCE</scope>
    <source>
        <strain evidence="4 6">I ESC-2004</strain>
    </source>
</reference>
<feature type="signal peptide" evidence="3">
    <location>
        <begin position="1"/>
        <end position="18"/>
    </location>
</feature>
<organism evidence="4">
    <name type="scientific">Capitella teleta</name>
    <name type="common">Polychaete worm</name>
    <dbReference type="NCBI Taxonomy" id="283909"/>
    <lineage>
        <taxon>Eukaryota</taxon>
        <taxon>Metazoa</taxon>
        <taxon>Spiralia</taxon>
        <taxon>Lophotrochozoa</taxon>
        <taxon>Annelida</taxon>
        <taxon>Polychaeta</taxon>
        <taxon>Sedentaria</taxon>
        <taxon>Scolecida</taxon>
        <taxon>Capitellidae</taxon>
        <taxon>Capitella</taxon>
    </lineage>
</organism>
<evidence type="ECO:0000313" key="5">
    <source>
        <dbReference type="EnsemblMetazoa" id="CapteP191461"/>
    </source>
</evidence>
<dbReference type="EnsemblMetazoa" id="CapteT191461">
    <property type="protein sequence ID" value="CapteP191461"/>
    <property type="gene ID" value="CapteG191461"/>
</dbReference>
<sequence length="184" mass="19997">MEAIQIIAYLSLLALANCQERMAQAMPMVNVPDQNKDRGVEIIVNYLTGQKDNYTSLLKKVQDLEAQVADLVSNARSYTGSTNDGNTNCGCPRGPVGPVGPSGLPGPVGPSVQSDHPDPLGTRDLEARGERWVAPEQLERPVKMDEAEQLGALEVRAPRAKREALERTSQMQSSINELRSIFGL</sequence>
<evidence type="ECO:0000256" key="2">
    <source>
        <dbReference type="SAM" id="MobiDB-lite"/>
    </source>
</evidence>
<reference evidence="6" key="1">
    <citation type="submission" date="2012-12" db="EMBL/GenBank/DDBJ databases">
        <authorList>
            <person name="Hellsten U."/>
            <person name="Grimwood J."/>
            <person name="Chapman J.A."/>
            <person name="Shapiro H."/>
            <person name="Aerts A."/>
            <person name="Otillar R.P."/>
            <person name="Terry A.Y."/>
            <person name="Boore J.L."/>
            <person name="Simakov O."/>
            <person name="Marletaz F."/>
            <person name="Cho S.-J."/>
            <person name="Edsinger-Gonzales E."/>
            <person name="Havlak P."/>
            <person name="Kuo D.-H."/>
            <person name="Larsson T."/>
            <person name="Lv J."/>
            <person name="Arendt D."/>
            <person name="Savage R."/>
            <person name="Osoegawa K."/>
            <person name="de Jong P."/>
            <person name="Lindberg D.R."/>
            <person name="Seaver E.C."/>
            <person name="Weisblat D.A."/>
            <person name="Putnam N.H."/>
            <person name="Grigoriev I.V."/>
            <person name="Rokhsar D.S."/>
        </authorList>
    </citation>
    <scope>NUCLEOTIDE SEQUENCE</scope>
    <source>
        <strain evidence="6">I ESC-2004</strain>
    </source>
</reference>
<dbReference type="HOGENOM" id="CLU_1469590_0_0_1"/>
<dbReference type="EMBL" id="AMQN01014471">
    <property type="status" value="NOT_ANNOTATED_CDS"/>
    <property type="molecule type" value="Genomic_DNA"/>
</dbReference>
<reference evidence="5" key="3">
    <citation type="submission" date="2015-06" db="UniProtKB">
        <authorList>
            <consortium name="EnsemblMetazoa"/>
        </authorList>
    </citation>
    <scope>IDENTIFICATION</scope>
</reference>
<gene>
    <name evidence="4" type="ORF">CAPTEDRAFT_191461</name>
</gene>
<proteinExistence type="predicted"/>
<accession>R7T973</accession>
<feature type="chain" id="PRO_5008786767" evidence="3">
    <location>
        <begin position="19"/>
        <end position="184"/>
    </location>
</feature>
<feature type="compositionally biased region" description="Basic and acidic residues" evidence="2">
    <location>
        <begin position="115"/>
        <end position="129"/>
    </location>
</feature>
<keyword evidence="1" id="KW-0175">Coiled coil</keyword>
<dbReference type="AlphaFoldDB" id="R7T973"/>
<feature type="compositionally biased region" description="Polar residues" evidence="2">
    <location>
        <begin position="77"/>
        <end position="88"/>
    </location>
</feature>
<feature type="region of interest" description="Disordered" evidence="2">
    <location>
        <begin position="77"/>
        <end position="129"/>
    </location>
</feature>
<evidence type="ECO:0000313" key="4">
    <source>
        <dbReference type="EMBL" id="ELT90249.1"/>
    </source>
</evidence>
<dbReference type="Proteomes" id="UP000014760">
    <property type="component" value="Unassembled WGS sequence"/>
</dbReference>
<evidence type="ECO:0000256" key="1">
    <source>
        <dbReference type="SAM" id="Coils"/>
    </source>
</evidence>
<feature type="coiled-coil region" evidence="1">
    <location>
        <begin position="47"/>
        <end position="74"/>
    </location>
</feature>
<feature type="compositionally biased region" description="Low complexity" evidence="2">
    <location>
        <begin position="89"/>
        <end position="102"/>
    </location>
</feature>
<keyword evidence="6" id="KW-1185">Reference proteome</keyword>
<dbReference type="EMBL" id="KB310994">
    <property type="protein sequence ID" value="ELT90249.1"/>
    <property type="molecule type" value="Genomic_DNA"/>
</dbReference>
<keyword evidence="3" id="KW-0732">Signal</keyword>
<evidence type="ECO:0000313" key="6">
    <source>
        <dbReference type="Proteomes" id="UP000014760"/>
    </source>
</evidence>
<evidence type="ECO:0000256" key="3">
    <source>
        <dbReference type="SAM" id="SignalP"/>
    </source>
</evidence>